<dbReference type="InterPro" id="IPR011639">
    <property type="entry name" value="MethylTrfase_TaqI-like_dom"/>
</dbReference>
<dbReference type="SUPFAM" id="SSF53335">
    <property type="entry name" value="S-adenosyl-L-methionine-dependent methyltransferases"/>
    <property type="match status" value="1"/>
</dbReference>
<evidence type="ECO:0000256" key="3">
    <source>
        <dbReference type="ARBA" id="ARBA00022679"/>
    </source>
</evidence>
<sequence>MMKFNEKYNHDNFLDFLEGFLLEDFTEKEEDIVINKERYKEIIVAKVLGFSEVLGLHVLEMDHNKENDPRISIATDAFKILADHWIHKALVVFKNKESENYRLSYLTISLDINDKNKAVKKYSNARRYSFYLGTNAKLRTPEQQLIKKGRVKDTEDLLSRFSVEVVNKQFYLEVAKYFDELVLSEDKNLILPDVSQADINTRKSFAVRLIGRTMFCWFLKQKKTDNGQLVPDELLSSRAVDNDYYHNILEPLFFGVLNTAIDSRDIRSDLFDKVPYLNGGLFNPQHDDYYELDRGTFTSKHINTLAISDAWFKGFFELLETYNFTIDENTIFDQELSVDPEMLGRIFENLLAEINPETGSSERKRTGSFYTPRQIVEYMVDQSLIEYLKTKTKIDEKKLSALVSYDLTDDTEYPLQDNEKQEIIDAIESLKILDPACGSGAYPIGALQKIVYILQQIDPDCKLALEQKLKGVPELYKQKILNEFNTNPPNYTRKLEVIKNSIFGVDIQPIAVDVSRLRCFLTLVVESEIDDTKQNRGIEPLPNLDFKFVCANTLIGLPKTENKGLFDDHSGITELSKIMSEYFSCNSQRKNEIKLKFTNTQKEIFGKTILKYGKTTGDLTLKLTSWNPFNNTSNSWFDPQWMFGFEEKFDVVIGNPPYGADLDEGSLEIIKKNYRSKTQETAILFTEKGRDLLKKNGTLAYIIPKAYTFSSNYKNVRNETRSSLLEIVDCGKAFENVKLEAVIVILSNSGNKDYYVSSYFNGSSIEQKAMIKKELLELFGLFPNGIKDKELAIGLKIKRSTILFSEIGSNQRGEIMQKHLSGVGEVAVIGGKEINKFNIRGTKGYVEVALVTEKAKIKENSILVQRMIAHIQNPKDHIKIIACIPESNKYVIVDTINQIRLTNASYTREYIWALLNSELINWYAYNFILGKAIRTMQFDNPVSSRIPVVEINIKNKKTAEEIEELVKQILSIKKQNKETSTEVLEFKIDELVMDLYGINEEEKEIIRNS</sequence>
<dbReference type="PANTHER" id="PTHR33841:SF1">
    <property type="entry name" value="DNA METHYLTRANSFERASE A"/>
    <property type="match status" value="1"/>
</dbReference>
<gene>
    <name evidence="11" type="ORF">A3D99_00995</name>
</gene>
<comment type="caution">
    <text evidence="11">The sequence shown here is derived from an EMBL/GenBank/DDBJ whole genome shotgun (WGS) entry which is preliminary data.</text>
</comment>
<dbReference type="InterPro" id="IPR002052">
    <property type="entry name" value="DNA_methylase_N6_adenine_CS"/>
</dbReference>
<dbReference type="Pfam" id="PF12950">
    <property type="entry name" value="TaqI_C"/>
    <property type="match status" value="1"/>
</dbReference>
<proteinExistence type="predicted"/>
<dbReference type="AlphaFoldDB" id="A0A1G1X5C7"/>
<dbReference type="Gene3D" id="3.40.50.150">
    <property type="entry name" value="Vaccinia Virus protein VP39"/>
    <property type="match status" value="1"/>
</dbReference>
<dbReference type="GO" id="GO:0009007">
    <property type="term" value="F:site-specific DNA-methyltransferase (adenine-specific) activity"/>
    <property type="evidence" value="ECO:0007669"/>
    <property type="project" value="UniProtKB-EC"/>
</dbReference>
<organism evidence="11 12">
    <name type="scientific">Candidatus Andersenbacteria bacterium RIFCSPHIGHO2_12_FULL_45_11</name>
    <dbReference type="NCBI Taxonomy" id="1797281"/>
    <lineage>
        <taxon>Bacteria</taxon>
        <taxon>Candidatus Anderseniibacteriota</taxon>
    </lineage>
</organism>
<evidence type="ECO:0000256" key="6">
    <source>
        <dbReference type="ARBA" id="ARBA00023125"/>
    </source>
</evidence>
<name>A0A1G1X5C7_9BACT</name>
<keyword evidence="6" id="KW-0238">DNA-binding</keyword>
<protein>
    <recommendedName>
        <fullName evidence="1">site-specific DNA-methyltransferase (adenine-specific)</fullName>
        <ecNumber evidence="1">2.1.1.72</ecNumber>
    </recommendedName>
</protein>
<evidence type="ECO:0000256" key="5">
    <source>
        <dbReference type="ARBA" id="ARBA00022747"/>
    </source>
</evidence>
<dbReference type="InterPro" id="IPR029063">
    <property type="entry name" value="SAM-dependent_MTases_sf"/>
</dbReference>
<evidence type="ECO:0000256" key="1">
    <source>
        <dbReference type="ARBA" id="ARBA00011900"/>
    </source>
</evidence>
<accession>A0A1G1X5C7</accession>
<keyword evidence="2" id="KW-0489">Methyltransferase</keyword>
<feature type="domain" description="TaqI-like C-terminal specificity" evidence="10">
    <location>
        <begin position="828"/>
        <end position="931"/>
    </location>
</feature>
<evidence type="ECO:0000259" key="10">
    <source>
        <dbReference type="Pfam" id="PF12950"/>
    </source>
</evidence>
<dbReference type="EMBL" id="MHHR01000002">
    <property type="protein sequence ID" value="OGY35232.1"/>
    <property type="molecule type" value="Genomic_DNA"/>
</dbReference>
<comment type="catalytic activity">
    <reaction evidence="7">
        <text>a 2'-deoxyadenosine in DNA + S-adenosyl-L-methionine = an N(6)-methyl-2'-deoxyadenosine in DNA + S-adenosyl-L-homocysteine + H(+)</text>
        <dbReference type="Rhea" id="RHEA:15197"/>
        <dbReference type="Rhea" id="RHEA-COMP:12418"/>
        <dbReference type="Rhea" id="RHEA-COMP:12419"/>
        <dbReference type="ChEBI" id="CHEBI:15378"/>
        <dbReference type="ChEBI" id="CHEBI:57856"/>
        <dbReference type="ChEBI" id="CHEBI:59789"/>
        <dbReference type="ChEBI" id="CHEBI:90615"/>
        <dbReference type="ChEBI" id="CHEBI:90616"/>
        <dbReference type="EC" id="2.1.1.72"/>
    </reaction>
</comment>
<dbReference type="InterPro" id="IPR050953">
    <property type="entry name" value="N4_N6_ade-DNA_methylase"/>
</dbReference>
<evidence type="ECO:0000313" key="11">
    <source>
        <dbReference type="EMBL" id="OGY35232.1"/>
    </source>
</evidence>
<feature type="coiled-coil region" evidence="8">
    <location>
        <begin position="948"/>
        <end position="982"/>
    </location>
</feature>
<feature type="domain" description="Type II methyltransferase M.TaqI-like" evidence="9">
    <location>
        <begin position="500"/>
        <end position="730"/>
    </location>
</feature>
<keyword evidence="5" id="KW-0680">Restriction system</keyword>
<dbReference type="Proteomes" id="UP000177528">
    <property type="component" value="Unassembled WGS sequence"/>
</dbReference>
<evidence type="ECO:0000259" key="9">
    <source>
        <dbReference type="Pfam" id="PF07669"/>
    </source>
</evidence>
<evidence type="ECO:0000256" key="2">
    <source>
        <dbReference type="ARBA" id="ARBA00022603"/>
    </source>
</evidence>
<reference evidence="11 12" key="1">
    <citation type="journal article" date="2016" name="Nat. Commun.">
        <title>Thousands of microbial genomes shed light on interconnected biogeochemical processes in an aquifer system.</title>
        <authorList>
            <person name="Anantharaman K."/>
            <person name="Brown C.T."/>
            <person name="Hug L.A."/>
            <person name="Sharon I."/>
            <person name="Castelle C.J."/>
            <person name="Probst A.J."/>
            <person name="Thomas B.C."/>
            <person name="Singh A."/>
            <person name="Wilkins M.J."/>
            <person name="Karaoz U."/>
            <person name="Brodie E.L."/>
            <person name="Williams K.H."/>
            <person name="Hubbard S.S."/>
            <person name="Banfield J.F."/>
        </authorList>
    </citation>
    <scope>NUCLEOTIDE SEQUENCE [LARGE SCALE GENOMIC DNA]</scope>
</reference>
<dbReference type="PANTHER" id="PTHR33841">
    <property type="entry name" value="DNA METHYLTRANSFERASE YEEA-RELATED"/>
    <property type="match status" value="1"/>
</dbReference>
<evidence type="ECO:0000313" key="12">
    <source>
        <dbReference type="Proteomes" id="UP000177528"/>
    </source>
</evidence>
<dbReference type="GO" id="GO:0003677">
    <property type="term" value="F:DNA binding"/>
    <property type="evidence" value="ECO:0007669"/>
    <property type="project" value="UniProtKB-KW"/>
</dbReference>
<dbReference type="Pfam" id="PF07669">
    <property type="entry name" value="Eco57I"/>
    <property type="match status" value="1"/>
</dbReference>
<dbReference type="PROSITE" id="PS00092">
    <property type="entry name" value="N6_MTASE"/>
    <property type="match status" value="1"/>
</dbReference>
<keyword evidence="4" id="KW-0949">S-adenosyl-L-methionine</keyword>
<evidence type="ECO:0000256" key="8">
    <source>
        <dbReference type="SAM" id="Coils"/>
    </source>
</evidence>
<keyword evidence="3" id="KW-0808">Transferase</keyword>
<dbReference type="GO" id="GO:0009307">
    <property type="term" value="P:DNA restriction-modification system"/>
    <property type="evidence" value="ECO:0007669"/>
    <property type="project" value="UniProtKB-KW"/>
</dbReference>
<dbReference type="PRINTS" id="PR00507">
    <property type="entry name" value="N12N6MTFRASE"/>
</dbReference>
<dbReference type="EC" id="2.1.1.72" evidence="1"/>
<evidence type="ECO:0000256" key="7">
    <source>
        <dbReference type="ARBA" id="ARBA00047942"/>
    </source>
</evidence>
<keyword evidence="8" id="KW-0175">Coiled coil</keyword>
<dbReference type="InterPro" id="IPR025931">
    <property type="entry name" value="TaqI_C"/>
</dbReference>
<evidence type="ECO:0000256" key="4">
    <source>
        <dbReference type="ARBA" id="ARBA00022691"/>
    </source>
</evidence>
<dbReference type="GO" id="GO:0032259">
    <property type="term" value="P:methylation"/>
    <property type="evidence" value="ECO:0007669"/>
    <property type="project" value="UniProtKB-KW"/>
</dbReference>